<reference evidence="5" key="1">
    <citation type="journal article" date="2019" name="Int. J. Syst. Evol. Microbiol.">
        <title>The Global Catalogue of Microorganisms (GCM) 10K type strain sequencing project: providing services to taxonomists for standard genome sequencing and annotation.</title>
        <authorList>
            <consortium name="The Broad Institute Genomics Platform"/>
            <consortium name="The Broad Institute Genome Sequencing Center for Infectious Disease"/>
            <person name="Wu L."/>
            <person name="Ma J."/>
        </authorList>
    </citation>
    <scope>NUCLEOTIDE SEQUENCE [LARGE SCALE GENOMIC DNA]</scope>
    <source>
        <strain evidence="5">CGMCC 1.12470</strain>
    </source>
</reference>
<dbReference type="InterPro" id="IPR036264">
    <property type="entry name" value="Bact_exopeptidase_dim_dom"/>
</dbReference>
<evidence type="ECO:0000256" key="1">
    <source>
        <dbReference type="ARBA" id="ARBA00022723"/>
    </source>
</evidence>
<dbReference type="PIRSF" id="PIRSF037238">
    <property type="entry name" value="Carboxypeptidase_G2"/>
    <property type="match status" value="1"/>
</dbReference>
<protein>
    <submittedName>
        <fullName evidence="4">M20 family metallopeptidase</fullName>
    </submittedName>
</protein>
<dbReference type="InterPro" id="IPR011650">
    <property type="entry name" value="Peptidase_M20_dimer"/>
</dbReference>
<dbReference type="Pfam" id="PF01546">
    <property type="entry name" value="Peptidase_M20"/>
    <property type="match status" value="1"/>
</dbReference>
<dbReference type="RefSeq" id="WP_381084763.1">
    <property type="nucleotide sequence ID" value="NZ_JBHUDX010000054.1"/>
</dbReference>
<dbReference type="Proteomes" id="UP001597261">
    <property type="component" value="Unassembled WGS sequence"/>
</dbReference>
<sequence>MHQRTEISTEAMLADLRRLVEVESPSRDLTALEESAEAVAEILEKRLGGKAVLLPGEAGTHVRWSGGGTPRVLVLGHHDTVFPRGTLAKRPFRVADGRATGPGVFDMLGGLVQAVHGLAALKELSGVEILVTADEEVGSGTSRALIEELAQECGAVLVFEGSAEGGGLKIGRKGCGTFRVDIEGRAAHAGLEPAAGVNALVEAAHQVLAIATLSRPEVGTTVTPTVATAGTSDNVVPAEATVLVDVRVESAAEKERVEAAFAALTPHLPGARLKVQGAVGRPPMPESAAAELFAMAQRLQPGIEGKAVGGGSDGNFTAALGVPTLDGLGAVGGGAHADHEYLLVDAMVERARLVSGLVASIRDSHQD</sequence>
<dbReference type="Gene3D" id="3.30.70.360">
    <property type="match status" value="1"/>
</dbReference>
<proteinExistence type="predicted"/>
<name>A0ABW4IT12_9ACTN</name>
<dbReference type="PANTHER" id="PTHR43808">
    <property type="entry name" value="ACETYLORNITHINE DEACETYLASE"/>
    <property type="match status" value="1"/>
</dbReference>
<keyword evidence="5" id="KW-1185">Reference proteome</keyword>
<dbReference type="InterPro" id="IPR002933">
    <property type="entry name" value="Peptidase_M20"/>
</dbReference>
<keyword evidence="1" id="KW-0479">Metal-binding</keyword>
<dbReference type="EMBL" id="JBHUDX010000054">
    <property type="protein sequence ID" value="MFD1660529.1"/>
    <property type="molecule type" value="Genomic_DNA"/>
</dbReference>
<evidence type="ECO:0000256" key="2">
    <source>
        <dbReference type="ARBA" id="ARBA00022801"/>
    </source>
</evidence>
<organism evidence="4 5">
    <name type="scientific">Streptomyces caeni</name>
    <dbReference type="NCBI Taxonomy" id="2307231"/>
    <lineage>
        <taxon>Bacteria</taxon>
        <taxon>Bacillati</taxon>
        <taxon>Actinomycetota</taxon>
        <taxon>Actinomycetes</taxon>
        <taxon>Kitasatosporales</taxon>
        <taxon>Streptomycetaceae</taxon>
        <taxon>Streptomyces</taxon>
    </lineage>
</organism>
<dbReference type="InterPro" id="IPR050072">
    <property type="entry name" value="Peptidase_M20A"/>
</dbReference>
<dbReference type="SUPFAM" id="SSF55031">
    <property type="entry name" value="Bacterial exopeptidase dimerisation domain"/>
    <property type="match status" value="1"/>
</dbReference>
<evidence type="ECO:0000259" key="3">
    <source>
        <dbReference type="Pfam" id="PF07687"/>
    </source>
</evidence>
<feature type="domain" description="Peptidase M20 dimerisation" evidence="3">
    <location>
        <begin position="170"/>
        <end position="264"/>
    </location>
</feature>
<comment type="caution">
    <text evidence="4">The sequence shown here is derived from an EMBL/GenBank/DDBJ whole genome shotgun (WGS) entry which is preliminary data.</text>
</comment>
<dbReference type="SUPFAM" id="SSF53187">
    <property type="entry name" value="Zn-dependent exopeptidases"/>
    <property type="match status" value="1"/>
</dbReference>
<accession>A0ABW4IT12</accession>
<dbReference type="PANTHER" id="PTHR43808:SF9">
    <property type="entry name" value="BLL0789 PROTEIN"/>
    <property type="match status" value="1"/>
</dbReference>
<keyword evidence="2" id="KW-0378">Hydrolase</keyword>
<dbReference type="CDD" id="cd03885">
    <property type="entry name" value="M20_CPDG2"/>
    <property type="match status" value="1"/>
</dbReference>
<dbReference type="InterPro" id="IPR017150">
    <property type="entry name" value="Pept_M20_glutamate_carboxypep"/>
</dbReference>
<gene>
    <name evidence="4" type="ORF">ACFSL4_20530</name>
</gene>
<dbReference type="Pfam" id="PF07687">
    <property type="entry name" value="M20_dimer"/>
    <property type="match status" value="1"/>
</dbReference>
<evidence type="ECO:0000313" key="5">
    <source>
        <dbReference type="Proteomes" id="UP001597261"/>
    </source>
</evidence>
<dbReference type="Gene3D" id="3.40.630.10">
    <property type="entry name" value="Zn peptidases"/>
    <property type="match status" value="1"/>
</dbReference>
<evidence type="ECO:0000313" key="4">
    <source>
        <dbReference type="EMBL" id="MFD1660529.1"/>
    </source>
</evidence>